<keyword evidence="2" id="KW-0472">Membrane</keyword>
<keyword evidence="4" id="KW-1185">Reference proteome</keyword>
<feature type="transmembrane region" description="Helical" evidence="2">
    <location>
        <begin position="133"/>
        <end position="156"/>
    </location>
</feature>
<feature type="region of interest" description="Disordered" evidence="1">
    <location>
        <begin position="386"/>
        <end position="408"/>
    </location>
</feature>
<reference evidence="3 4" key="1">
    <citation type="submission" date="2024-03" db="EMBL/GenBank/DDBJ databases">
        <title>Novel Streptomyces species of biotechnological and ecological value are a feature of Machair soil.</title>
        <authorList>
            <person name="Prole J.R."/>
            <person name="Goodfellow M."/>
            <person name="Allenby N."/>
            <person name="Ward A.C."/>
        </authorList>
    </citation>
    <scope>NUCLEOTIDE SEQUENCE [LARGE SCALE GENOMIC DNA]</scope>
    <source>
        <strain evidence="3 4">MS1.HAVA.3</strain>
    </source>
</reference>
<dbReference type="Proteomes" id="UP001382904">
    <property type="component" value="Unassembled WGS sequence"/>
</dbReference>
<sequence>MKVNGSNRSEQTGGPRDAPIPCPQYKLTTGIQIGRPPAGAPADPVDSRERAVLMRAFSRANTGLSAAQEPLGKLGTTLLETFQATLTAIDAVERFTVGRAAGEARRQAGAVRARHTADGPEGLRRNRRLWGRLQWFMLVFSALFDFPFVGGATAQVLSVGPGGVWDTIVYGLTYLVTIGVSVLQFALGHLLGRSLFRWRVRAGRRTERVLRGPRAAVRHWWRPDRPRVETRRPDDLPWPGLAWPVVANLVLITFLAVTAYSRAKQSNSSAFGDGGEVMAVFLIVSLSLATLATTVLAHNPYAESDEDAKAAAAAVEERVDALVPEARRLLAGHSTSWHQLRAALEQARADAHHVVDDACALIVEERADTGVAGTLELPCGSTRGRWTRDGAGPPHRGCSWRSWSTATP</sequence>
<proteinExistence type="predicted"/>
<feature type="compositionally biased region" description="Polar residues" evidence="1">
    <location>
        <begin position="1"/>
        <end position="12"/>
    </location>
</feature>
<comment type="caution">
    <text evidence="3">The sequence shown here is derived from an EMBL/GenBank/DDBJ whole genome shotgun (WGS) entry which is preliminary data.</text>
</comment>
<evidence type="ECO:0000313" key="3">
    <source>
        <dbReference type="EMBL" id="MEJ8645715.1"/>
    </source>
</evidence>
<feature type="transmembrane region" description="Helical" evidence="2">
    <location>
        <begin position="168"/>
        <end position="191"/>
    </location>
</feature>
<feature type="transmembrane region" description="Helical" evidence="2">
    <location>
        <begin position="236"/>
        <end position="257"/>
    </location>
</feature>
<gene>
    <name evidence="3" type="ORF">WKI68_39875</name>
</gene>
<feature type="transmembrane region" description="Helical" evidence="2">
    <location>
        <begin position="277"/>
        <end position="297"/>
    </location>
</feature>
<feature type="region of interest" description="Disordered" evidence="1">
    <location>
        <begin position="1"/>
        <end position="44"/>
    </location>
</feature>
<dbReference type="EMBL" id="JBBKAM010000004">
    <property type="protein sequence ID" value="MEJ8645715.1"/>
    <property type="molecule type" value="Genomic_DNA"/>
</dbReference>
<keyword evidence="2" id="KW-1133">Transmembrane helix</keyword>
<keyword evidence="2" id="KW-0812">Transmembrane</keyword>
<organism evidence="3 4">
    <name type="scientific">Streptomyces caledonius</name>
    <dbReference type="NCBI Taxonomy" id="3134107"/>
    <lineage>
        <taxon>Bacteria</taxon>
        <taxon>Bacillati</taxon>
        <taxon>Actinomycetota</taxon>
        <taxon>Actinomycetes</taxon>
        <taxon>Kitasatosporales</taxon>
        <taxon>Streptomycetaceae</taxon>
        <taxon>Streptomyces</taxon>
    </lineage>
</organism>
<evidence type="ECO:0000313" key="4">
    <source>
        <dbReference type="Proteomes" id="UP001382904"/>
    </source>
</evidence>
<accession>A0ABU8UCW7</accession>
<evidence type="ECO:0000256" key="2">
    <source>
        <dbReference type="SAM" id="Phobius"/>
    </source>
</evidence>
<evidence type="ECO:0000256" key="1">
    <source>
        <dbReference type="SAM" id="MobiDB-lite"/>
    </source>
</evidence>
<name>A0ABU8UCW7_9ACTN</name>
<protein>
    <submittedName>
        <fullName evidence="3">Uncharacterized protein</fullName>
    </submittedName>
</protein>